<dbReference type="SMART" id="SM00248">
    <property type="entry name" value="ANK"/>
    <property type="match status" value="15"/>
</dbReference>
<feature type="repeat" description="ANK" evidence="3">
    <location>
        <begin position="754"/>
        <end position="786"/>
    </location>
</feature>
<dbReference type="Gene3D" id="1.25.40.20">
    <property type="entry name" value="Ankyrin repeat-containing domain"/>
    <property type="match status" value="2"/>
</dbReference>
<dbReference type="Pfam" id="PF12796">
    <property type="entry name" value="Ank_2"/>
    <property type="match status" value="4"/>
</dbReference>
<evidence type="ECO:0000256" key="3">
    <source>
        <dbReference type="PROSITE-ProRule" id="PRU00023"/>
    </source>
</evidence>
<dbReference type="Proteomes" id="UP001328107">
    <property type="component" value="Unassembled WGS sequence"/>
</dbReference>
<evidence type="ECO:0000313" key="6">
    <source>
        <dbReference type="Proteomes" id="UP001328107"/>
    </source>
</evidence>
<feature type="repeat" description="ANK" evidence="3">
    <location>
        <begin position="890"/>
        <end position="922"/>
    </location>
</feature>
<name>A0AAN4ZIS0_9BILA</name>
<accession>A0AAN4ZIS0</accession>
<dbReference type="PROSITE" id="PS50297">
    <property type="entry name" value="ANK_REP_REGION"/>
    <property type="match status" value="6"/>
</dbReference>
<protein>
    <recommendedName>
        <fullName evidence="4">Nephrocystin 3-like N-terminal domain-containing protein</fullName>
    </recommendedName>
</protein>
<dbReference type="Pfam" id="PF00023">
    <property type="entry name" value="Ank"/>
    <property type="match status" value="2"/>
</dbReference>
<comment type="caution">
    <text evidence="5">The sequence shown here is derived from an EMBL/GenBank/DDBJ whole genome shotgun (WGS) entry which is preliminary data.</text>
</comment>
<dbReference type="InterPro" id="IPR036770">
    <property type="entry name" value="Ankyrin_rpt-contain_sf"/>
</dbReference>
<dbReference type="InterPro" id="IPR002110">
    <property type="entry name" value="Ankyrin_rpt"/>
</dbReference>
<dbReference type="Pfam" id="PF24883">
    <property type="entry name" value="NPHP3_N"/>
    <property type="match status" value="1"/>
</dbReference>
<dbReference type="SUPFAM" id="SSF48403">
    <property type="entry name" value="Ankyrin repeat"/>
    <property type="match status" value="2"/>
</dbReference>
<feature type="repeat" description="ANK" evidence="3">
    <location>
        <begin position="520"/>
        <end position="552"/>
    </location>
</feature>
<dbReference type="PANTHER" id="PTHR24173">
    <property type="entry name" value="ANKYRIN REPEAT CONTAINING"/>
    <property type="match status" value="1"/>
</dbReference>
<feature type="domain" description="Nephrocystin 3-like N-terminal" evidence="4">
    <location>
        <begin position="11"/>
        <end position="149"/>
    </location>
</feature>
<dbReference type="AlphaFoldDB" id="A0AAN4ZIS0"/>
<gene>
    <name evidence="5" type="ORF">PMAYCL1PPCAC_12277</name>
</gene>
<keyword evidence="2 3" id="KW-0040">ANK repeat</keyword>
<evidence type="ECO:0000256" key="2">
    <source>
        <dbReference type="ARBA" id="ARBA00023043"/>
    </source>
</evidence>
<feature type="repeat" description="ANK" evidence="3">
    <location>
        <begin position="487"/>
        <end position="519"/>
    </location>
</feature>
<keyword evidence="1" id="KW-0677">Repeat</keyword>
<organism evidence="5 6">
    <name type="scientific">Pristionchus mayeri</name>
    <dbReference type="NCBI Taxonomy" id="1317129"/>
    <lineage>
        <taxon>Eukaryota</taxon>
        <taxon>Metazoa</taxon>
        <taxon>Ecdysozoa</taxon>
        <taxon>Nematoda</taxon>
        <taxon>Chromadorea</taxon>
        <taxon>Rhabditida</taxon>
        <taxon>Rhabditina</taxon>
        <taxon>Diplogasteromorpha</taxon>
        <taxon>Diplogasteroidea</taxon>
        <taxon>Neodiplogasteridae</taxon>
        <taxon>Pristionchus</taxon>
    </lineage>
</organism>
<feature type="repeat" description="ANK" evidence="3">
    <location>
        <begin position="656"/>
        <end position="688"/>
    </location>
</feature>
<feature type="repeat" description="ANK" evidence="3">
    <location>
        <begin position="721"/>
        <end position="753"/>
    </location>
</feature>
<feature type="repeat" description="ANK" evidence="3">
    <location>
        <begin position="623"/>
        <end position="655"/>
    </location>
</feature>
<dbReference type="GO" id="GO:0006511">
    <property type="term" value="P:ubiquitin-dependent protein catabolic process"/>
    <property type="evidence" value="ECO:0007669"/>
    <property type="project" value="TreeGrafter"/>
</dbReference>
<dbReference type="InterPro" id="IPR056884">
    <property type="entry name" value="NPHP3-like_N"/>
</dbReference>
<dbReference type="GO" id="GO:0000151">
    <property type="term" value="C:ubiquitin ligase complex"/>
    <property type="evidence" value="ECO:0007669"/>
    <property type="project" value="TreeGrafter"/>
</dbReference>
<evidence type="ECO:0000259" key="4">
    <source>
        <dbReference type="Pfam" id="PF24883"/>
    </source>
</evidence>
<dbReference type="PROSITE" id="PS50088">
    <property type="entry name" value="ANK_REPEAT"/>
    <property type="match status" value="7"/>
</dbReference>
<dbReference type="EMBL" id="BTRK01000003">
    <property type="protein sequence ID" value="GMR42082.1"/>
    <property type="molecule type" value="Genomic_DNA"/>
</dbReference>
<reference evidence="6" key="1">
    <citation type="submission" date="2022-10" db="EMBL/GenBank/DDBJ databases">
        <title>Genome assembly of Pristionchus species.</title>
        <authorList>
            <person name="Yoshida K."/>
            <person name="Sommer R.J."/>
        </authorList>
    </citation>
    <scope>NUCLEOTIDE SEQUENCE [LARGE SCALE GENOMIC DNA]</scope>
    <source>
        <strain evidence="6">RS5460</strain>
    </source>
</reference>
<keyword evidence="6" id="KW-1185">Reference proteome</keyword>
<dbReference type="PANTHER" id="PTHR24173:SF74">
    <property type="entry name" value="ANKYRIN REPEAT DOMAIN-CONTAINING PROTEIN 16"/>
    <property type="match status" value="1"/>
</dbReference>
<sequence length="984" mass="106629">MKELIKRDRSAEEFTHWLNGCSQPLLISSPPYTGKTSFVNQLESESECAAVHYCSRAEPASIDTASLLRNLATQLVRRFPNLVLPYLSSVTLLADVSSSIDHYLALPLASLPLPPKPLFIVIDNVLPEIYDVVHKLQSSLPSWLKFVVTTRTLPTHEYLRHFSSFHEFSLSGEEEELREFAHSRLPQCREEDVVHASMGSWFYVDQVGRALDYGLLQPDDLPIGTEQLLSSLCSSPSLPTRLSIYLMLIKASRRPPSHSDLLSVGQIMVNDVLPSIQKDLEDLSPILSCSDPVILSGSWVDFDGDLSPYHTAWADHYKVKKRKTAQDLVELAYHLAHSMCSVDESLLVLHSLGAGRLSLACPVFDEETTGLLERVGCRVERMDEQEDFVFLCSLGDLNRISELLNPVSPSPPSSSSISLGFLAAASRGHVEVCEKILDRRPETVLLSSSPSSDGQWNGLRAAACGNHLPVLEMLIRRGVPVDECGKGGRTALRAAAWAGHREVVASLLHAKADVEKRDSEGRTALMAASFMENNEIVEDLLKAGADPNCVDSSGATALHLVLSNGCRGERHRLTLNTLLQFKSRVDLVDSHGRTCIHLAAYHGDECLETIARHTEHIDLPDSDGRTPLMLASSQGQVDSVQMLVSRGANIDSIDDQGRTALILGAINGHLSIVDLLLSMGADEGHKDNEGATALHYAVRHKSLELTRALATTSIVSTCDSQGNTPLIVAAEYPNVEVIRELVQCGSSPSAQSLEGQTALRVAALAGHESIVRLLSERVGDCEQKDVEGTPLLHSLLISNQLSMASTLLSLGASPSTRDAHGRTAAHIVSSRDDVAAARLLLRTTREGGIFEERDEGGRTPLMTGVWAGHYSIASFLLEVANVDPNAVDNQGASSLSVAVQLGHRELVHLLLRLGADPSIRDKAGRTAHDVARITGKENIRVMLKSATGSADSSGFGSMPSSPLEVARNGAHLARRTSFVLAAPL</sequence>
<evidence type="ECO:0000256" key="1">
    <source>
        <dbReference type="ARBA" id="ARBA00022737"/>
    </source>
</evidence>
<proteinExistence type="predicted"/>
<evidence type="ECO:0000313" key="5">
    <source>
        <dbReference type="EMBL" id="GMR42082.1"/>
    </source>
</evidence>